<dbReference type="GO" id="GO:0016787">
    <property type="term" value="F:hydrolase activity"/>
    <property type="evidence" value="ECO:0007669"/>
    <property type="project" value="InterPro"/>
</dbReference>
<accession>A0A7S1LMR8</accession>
<dbReference type="PANTHER" id="PTHR12905">
    <property type="entry name" value="METALLOPHOSPHOESTERASE"/>
    <property type="match status" value="1"/>
</dbReference>
<dbReference type="AlphaFoldDB" id="A0A7S1LMR8"/>
<name>A0A7S1LMR8_ALECA</name>
<dbReference type="CDD" id="cd07379">
    <property type="entry name" value="MPP_239FB"/>
    <property type="match status" value="1"/>
</dbReference>
<dbReference type="InterPro" id="IPR004843">
    <property type="entry name" value="Calcineurin-like_PHP"/>
</dbReference>
<evidence type="ECO:0000259" key="2">
    <source>
        <dbReference type="Pfam" id="PF00149"/>
    </source>
</evidence>
<gene>
    <name evidence="3" type="ORF">ACAT0790_LOCUS11207</name>
</gene>
<dbReference type="Pfam" id="PF00149">
    <property type="entry name" value="Metallophos"/>
    <property type="match status" value="1"/>
</dbReference>
<evidence type="ECO:0000313" key="3">
    <source>
        <dbReference type="EMBL" id="CAD9108638.1"/>
    </source>
</evidence>
<dbReference type="Gene3D" id="3.60.21.10">
    <property type="match status" value="1"/>
</dbReference>
<evidence type="ECO:0000256" key="1">
    <source>
        <dbReference type="SAM" id="MobiDB-lite"/>
    </source>
</evidence>
<dbReference type="InterPro" id="IPR051693">
    <property type="entry name" value="UPF0046_metallophosphoest"/>
</dbReference>
<sequence length="486" mass="51868">MAQAPWLSHPPPHLTAALLAVMACKGRGKGKAPAPPPPPASSGRGHATHKPAAALAGPSVLDALASHKFRRIGVETKLTSRSDVEAALTGWVPTRVREANAAWRRVYGADGAAEADPQRPADCVPRPAMRPVKKASFVDQSEREGQPAQLAEIVKVDAENAGAGCPAPWSLGAGVAKAYRLALLVRWEASRGMGDAASWPPLPPGHDPDAVWKVLQPSQRFEKAVSVFVAEPGIVLPPRPAGAVRFVCISDTHGAHRQLTTQLPEGDVLLHAGDFTMAGEHGIVEDFGQWLRSLPYAQKFVIAGNHDLCFDSQLPCECRGHDILARAGGETVTYLEGTCASFRGLRIFGGPWQPEFGNWAFGLQRGPELAARWEEVPEETDVLLVHGPPLGRGDACKHGSRVGCADLLKAVQARIRPSFCVFGHIHEDPGASSDGSTCYVNATSCDFDYRCVRPPLVFDLPARMAPNGMETLVPVAAPAIAVEELH</sequence>
<protein>
    <recommendedName>
        <fullName evidence="2">Calcineurin-like phosphoesterase domain-containing protein</fullName>
    </recommendedName>
</protein>
<reference evidence="3" key="1">
    <citation type="submission" date="2021-01" db="EMBL/GenBank/DDBJ databases">
        <authorList>
            <person name="Corre E."/>
            <person name="Pelletier E."/>
            <person name="Niang G."/>
            <person name="Scheremetjew M."/>
            <person name="Finn R."/>
            <person name="Kale V."/>
            <person name="Holt S."/>
            <person name="Cochrane G."/>
            <person name="Meng A."/>
            <person name="Brown T."/>
            <person name="Cohen L."/>
        </authorList>
    </citation>
    <scope>NUCLEOTIDE SEQUENCE</scope>
    <source>
        <strain evidence="3">OF101</strain>
    </source>
</reference>
<dbReference type="SUPFAM" id="SSF56300">
    <property type="entry name" value="Metallo-dependent phosphatases"/>
    <property type="match status" value="1"/>
</dbReference>
<dbReference type="PANTHER" id="PTHR12905:SF0">
    <property type="entry name" value="CALCINEURIN-LIKE PHOSPHOESTERASE DOMAIN-CONTAINING PROTEIN"/>
    <property type="match status" value="1"/>
</dbReference>
<feature type="domain" description="Calcineurin-like phosphoesterase" evidence="2">
    <location>
        <begin position="245"/>
        <end position="427"/>
    </location>
</feature>
<dbReference type="InterPro" id="IPR029052">
    <property type="entry name" value="Metallo-depent_PP-like"/>
</dbReference>
<feature type="region of interest" description="Disordered" evidence="1">
    <location>
        <begin position="27"/>
        <end position="50"/>
    </location>
</feature>
<dbReference type="EMBL" id="HBGE01018726">
    <property type="protein sequence ID" value="CAD9108638.1"/>
    <property type="molecule type" value="Transcribed_RNA"/>
</dbReference>
<organism evidence="3">
    <name type="scientific">Alexandrium catenella</name>
    <name type="common">Red tide dinoflagellate</name>
    <name type="synonym">Gonyaulax catenella</name>
    <dbReference type="NCBI Taxonomy" id="2925"/>
    <lineage>
        <taxon>Eukaryota</taxon>
        <taxon>Sar</taxon>
        <taxon>Alveolata</taxon>
        <taxon>Dinophyceae</taxon>
        <taxon>Gonyaulacales</taxon>
        <taxon>Pyrocystaceae</taxon>
        <taxon>Alexandrium</taxon>
    </lineage>
</organism>
<proteinExistence type="predicted"/>